<feature type="region of interest" description="Disordered" evidence="1">
    <location>
        <begin position="1"/>
        <end position="26"/>
    </location>
</feature>
<reference evidence="2 3" key="1">
    <citation type="journal article" date="2012" name="Proc. Natl. Acad. Sci. U.S.A.">
        <title>Comparative genomics of Ceriporiopsis subvermispora and Phanerochaete chrysosporium provide insight into selective ligninolysis.</title>
        <authorList>
            <person name="Fernandez-Fueyo E."/>
            <person name="Ruiz-Duenas F.J."/>
            <person name="Ferreira P."/>
            <person name="Floudas D."/>
            <person name="Hibbett D.S."/>
            <person name="Canessa P."/>
            <person name="Larrondo L.F."/>
            <person name="James T.Y."/>
            <person name="Seelenfreund D."/>
            <person name="Lobos S."/>
            <person name="Polanco R."/>
            <person name="Tello M."/>
            <person name="Honda Y."/>
            <person name="Watanabe T."/>
            <person name="Watanabe T."/>
            <person name="Ryu J.S."/>
            <person name="Kubicek C.P."/>
            <person name="Schmoll M."/>
            <person name="Gaskell J."/>
            <person name="Hammel K.E."/>
            <person name="St John F.J."/>
            <person name="Vanden Wymelenberg A."/>
            <person name="Sabat G."/>
            <person name="Splinter BonDurant S."/>
            <person name="Syed K."/>
            <person name="Yadav J.S."/>
            <person name="Doddapaneni H."/>
            <person name="Subramanian V."/>
            <person name="Lavin J.L."/>
            <person name="Oguiza J.A."/>
            <person name="Perez G."/>
            <person name="Pisabarro A.G."/>
            <person name="Ramirez L."/>
            <person name="Santoyo F."/>
            <person name="Master E."/>
            <person name="Coutinho P.M."/>
            <person name="Henrissat B."/>
            <person name="Lombard V."/>
            <person name="Magnuson J.K."/>
            <person name="Kuees U."/>
            <person name="Hori C."/>
            <person name="Igarashi K."/>
            <person name="Samejima M."/>
            <person name="Held B.W."/>
            <person name="Barry K.W."/>
            <person name="LaButti K.M."/>
            <person name="Lapidus A."/>
            <person name="Lindquist E.A."/>
            <person name="Lucas S.M."/>
            <person name="Riley R."/>
            <person name="Salamov A.A."/>
            <person name="Hoffmeister D."/>
            <person name="Schwenk D."/>
            <person name="Hadar Y."/>
            <person name="Yarden O."/>
            <person name="de Vries R.P."/>
            <person name="Wiebenga A."/>
            <person name="Stenlid J."/>
            <person name="Eastwood D."/>
            <person name="Grigoriev I.V."/>
            <person name="Berka R.M."/>
            <person name="Blanchette R.A."/>
            <person name="Kersten P."/>
            <person name="Martinez A.T."/>
            <person name="Vicuna R."/>
            <person name="Cullen D."/>
        </authorList>
    </citation>
    <scope>NUCLEOTIDE SEQUENCE [LARGE SCALE GENOMIC DNA]</scope>
    <source>
        <strain evidence="2 3">B</strain>
    </source>
</reference>
<evidence type="ECO:0000313" key="3">
    <source>
        <dbReference type="Proteomes" id="UP000016930"/>
    </source>
</evidence>
<dbReference type="OrthoDB" id="408964at2759"/>
<protein>
    <submittedName>
        <fullName evidence="2">Uncharacterized protein</fullName>
    </submittedName>
</protein>
<dbReference type="AlphaFoldDB" id="M2QS34"/>
<keyword evidence="3" id="KW-1185">Reference proteome</keyword>
<dbReference type="STRING" id="914234.M2QS34"/>
<dbReference type="EMBL" id="KB445793">
    <property type="protein sequence ID" value="EMD39908.1"/>
    <property type="molecule type" value="Genomic_DNA"/>
</dbReference>
<evidence type="ECO:0000256" key="1">
    <source>
        <dbReference type="SAM" id="MobiDB-lite"/>
    </source>
</evidence>
<evidence type="ECO:0000313" key="2">
    <source>
        <dbReference type="EMBL" id="EMD39908.1"/>
    </source>
</evidence>
<gene>
    <name evidence="2" type="ORF">CERSUDRAFT_92395</name>
</gene>
<dbReference type="Proteomes" id="UP000016930">
    <property type="component" value="Unassembled WGS sequence"/>
</dbReference>
<sequence>MPQGDIEVVLPPPEPQTKHGKRTQSSPHGRYVLLRYLRRRHTIEITRHLPLQPGERKSYGEQSKKVFTTTGDNLLDGDNARKLDADEKTCLQYVLRFLRICETLEASKPGHLDLTPLVAPETAFEPNRLLTDTDTRPRDGRSRLGELLNRLDSNTTEKCPTLPNFDDKENPAVFSVPSRTNSTVIPSLNLAPRPSKFATGSTRQVTMTMAPASTSRSQRPTAGADSVPRTRTDLYETKYHPAVGWCTRLISAGEETYRIMFLDGVSLEVNIGRHSATLVTQSGEIVKSTLNEDMDTPLTIRMKSFNVFVRLFSANDKGA</sequence>
<name>M2QS34_CERS8</name>
<organism evidence="2 3">
    <name type="scientific">Ceriporiopsis subvermispora (strain B)</name>
    <name type="common">White-rot fungus</name>
    <name type="synonym">Gelatoporia subvermispora</name>
    <dbReference type="NCBI Taxonomy" id="914234"/>
    <lineage>
        <taxon>Eukaryota</taxon>
        <taxon>Fungi</taxon>
        <taxon>Dikarya</taxon>
        <taxon>Basidiomycota</taxon>
        <taxon>Agaricomycotina</taxon>
        <taxon>Agaricomycetes</taxon>
        <taxon>Polyporales</taxon>
        <taxon>Gelatoporiaceae</taxon>
        <taxon>Gelatoporia</taxon>
    </lineage>
</organism>
<dbReference type="HOGENOM" id="CLU_871531_0_0_1"/>
<proteinExistence type="predicted"/>
<accession>M2QS34</accession>